<proteinExistence type="predicted"/>
<name>A0A381SLU7_9ZZZZ</name>
<dbReference type="SMART" id="SM01409">
    <property type="entry name" value="RNA_pol_Rpb6"/>
    <property type="match status" value="1"/>
</dbReference>
<dbReference type="Gene3D" id="3.90.940.10">
    <property type="match status" value="1"/>
</dbReference>
<evidence type="ECO:0000313" key="3">
    <source>
        <dbReference type="EMBL" id="SVA02253.1"/>
    </source>
</evidence>
<keyword evidence="2" id="KW-0804">Transcription</keyword>
<dbReference type="InterPro" id="IPR036161">
    <property type="entry name" value="RPB6/omega-like_sf"/>
</dbReference>
<dbReference type="EMBL" id="UINC01002987">
    <property type="protein sequence ID" value="SVA02253.1"/>
    <property type="molecule type" value="Genomic_DNA"/>
</dbReference>
<protein>
    <recommendedName>
        <fullName evidence="4">DNA-directed RNA polymerase</fullName>
    </recommendedName>
</protein>
<evidence type="ECO:0000256" key="2">
    <source>
        <dbReference type="ARBA" id="ARBA00023163"/>
    </source>
</evidence>
<dbReference type="GO" id="GO:0003677">
    <property type="term" value="F:DNA binding"/>
    <property type="evidence" value="ECO:0007669"/>
    <property type="project" value="InterPro"/>
</dbReference>
<dbReference type="GO" id="GO:0003899">
    <property type="term" value="F:DNA-directed RNA polymerase activity"/>
    <property type="evidence" value="ECO:0007669"/>
    <property type="project" value="InterPro"/>
</dbReference>
<evidence type="ECO:0000256" key="1">
    <source>
        <dbReference type="ARBA" id="ARBA00022478"/>
    </source>
</evidence>
<accession>A0A381SLU7</accession>
<dbReference type="SUPFAM" id="SSF63562">
    <property type="entry name" value="RPB6/omega subunit-like"/>
    <property type="match status" value="1"/>
</dbReference>
<reference evidence="3" key="1">
    <citation type="submission" date="2018-05" db="EMBL/GenBank/DDBJ databases">
        <authorList>
            <person name="Lanie J.A."/>
            <person name="Ng W.-L."/>
            <person name="Kazmierczak K.M."/>
            <person name="Andrzejewski T.M."/>
            <person name="Davidsen T.M."/>
            <person name="Wayne K.J."/>
            <person name="Tettelin H."/>
            <person name="Glass J.I."/>
            <person name="Rusch D."/>
            <person name="Podicherti R."/>
            <person name="Tsui H.-C.T."/>
            <person name="Winkler M.E."/>
        </authorList>
    </citation>
    <scope>NUCLEOTIDE SEQUENCE</scope>
</reference>
<organism evidence="3">
    <name type="scientific">marine metagenome</name>
    <dbReference type="NCBI Taxonomy" id="408172"/>
    <lineage>
        <taxon>unclassified sequences</taxon>
        <taxon>metagenomes</taxon>
        <taxon>ecological metagenomes</taxon>
    </lineage>
</organism>
<gene>
    <name evidence="3" type="ORF">METZ01_LOCUS55107</name>
</gene>
<dbReference type="GO" id="GO:0006351">
    <property type="term" value="P:DNA-templated transcription"/>
    <property type="evidence" value="ECO:0007669"/>
    <property type="project" value="InterPro"/>
</dbReference>
<dbReference type="InterPro" id="IPR006110">
    <property type="entry name" value="Pol_omega/Rpo6/RPB6"/>
</dbReference>
<dbReference type="Pfam" id="PF01192">
    <property type="entry name" value="RNA_pol_Rpb6"/>
    <property type="match status" value="1"/>
</dbReference>
<dbReference type="AlphaFoldDB" id="A0A381SLU7"/>
<dbReference type="GO" id="GO:0000428">
    <property type="term" value="C:DNA-directed RNA polymerase complex"/>
    <property type="evidence" value="ECO:0007669"/>
    <property type="project" value="UniProtKB-KW"/>
</dbReference>
<evidence type="ECO:0008006" key="4">
    <source>
        <dbReference type="Google" id="ProtNLM"/>
    </source>
</evidence>
<keyword evidence="1" id="KW-0240">DNA-directed RNA polymerase</keyword>
<sequence length="86" mass="9851">MSELFDKCDDIYTSVMITAQRAKQIIDKSAIQIDENEDVDDSIQFAEKEIIVDVVEKPMVVALEEHLNGELEWRNSDKDDSESDES</sequence>